<evidence type="ECO:0000313" key="1">
    <source>
        <dbReference type="EMBL" id="EJW93860.1"/>
    </source>
</evidence>
<sequence length="44" mass="5197">MHRTNLSQTFLVHFLVHQSLLKDLLLFRLQDLVQVSAYPLPVKH</sequence>
<reference evidence="1" key="1">
    <citation type="journal article" date="2012" name="PLoS ONE">
        <title>Gene sets for utilization of primary and secondary nutrition supplies in the distal gut of endangered iberian lynx.</title>
        <authorList>
            <person name="Alcaide M."/>
            <person name="Messina E."/>
            <person name="Richter M."/>
            <person name="Bargiela R."/>
            <person name="Peplies J."/>
            <person name="Huws S.A."/>
            <person name="Newbold C.J."/>
            <person name="Golyshin P.N."/>
            <person name="Simon M.A."/>
            <person name="Lopez G."/>
            <person name="Yakimov M.M."/>
            <person name="Ferrer M."/>
        </authorList>
    </citation>
    <scope>NUCLEOTIDE SEQUENCE</scope>
</reference>
<gene>
    <name evidence="1" type="ORF">EVA_18033</name>
</gene>
<accession>J9C205</accession>
<dbReference type="AlphaFoldDB" id="J9C205"/>
<proteinExistence type="predicted"/>
<name>J9C205_9ZZZZ</name>
<comment type="caution">
    <text evidence="1">The sequence shown here is derived from an EMBL/GenBank/DDBJ whole genome shotgun (WGS) entry which is preliminary data.</text>
</comment>
<organism evidence="1">
    <name type="scientific">gut metagenome</name>
    <dbReference type="NCBI Taxonomy" id="749906"/>
    <lineage>
        <taxon>unclassified sequences</taxon>
        <taxon>metagenomes</taxon>
        <taxon>organismal metagenomes</taxon>
    </lineage>
</organism>
<protein>
    <submittedName>
        <fullName evidence="1">Uncharacterized protein</fullName>
    </submittedName>
</protein>
<dbReference type="EMBL" id="AMCI01006717">
    <property type="protein sequence ID" value="EJW93860.1"/>
    <property type="molecule type" value="Genomic_DNA"/>
</dbReference>